<sequence length="443" mass="49271">MNRILRTAETHPLTWRLRNDQKTVLIKEYCDKNGYVSLQKVLKNMSPEDVIDVIKESGLKGRGGAGFSTGLKWSLMFQNKFFSDCRYLVCNADEMEPGTYKDRLLMEQIPHQLIEGIILASYALNVSRAYIFLRGEYIKAEHILKSAIQEAISVGYIGINILGSGFNFELVLHTGAGRYICGEETALINSLEGRRANPRSKPPFPAIFGLWGKPTCVNNVETLSNVPAILLHGVNWYKNLSKSIDSGTKLMGFSGKVKHPGVWELPFGTTAREILEDYAGGMQCGLSLKAWQPGGAGTDFLTTEHLDLPMDFQNISRAGSRLGTALCIAVDNKTNMVSLVYNLEKFFARESCGLCTPCRDGLPWIVKILNSLKKQEGQKNDINTLERLCKNLGPGKTFCAHAPGAIEPLQSAIKYFRSEFEAGINLKKENFNKKIIGIQSNYI</sequence>
<name>A0AAJ5PUU6_9GAMM</name>
<keyword evidence="7 17" id="KW-0288">FMN</keyword>
<dbReference type="Gene3D" id="6.10.250.1450">
    <property type="match status" value="1"/>
</dbReference>
<evidence type="ECO:0000256" key="3">
    <source>
        <dbReference type="ARBA" id="ARBA00007523"/>
    </source>
</evidence>
<evidence type="ECO:0000256" key="5">
    <source>
        <dbReference type="ARBA" id="ARBA00022485"/>
    </source>
</evidence>
<dbReference type="GO" id="GO:0051287">
    <property type="term" value="F:NAD binding"/>
    <property type="evidence" value="ECO:0007669"/>
    <property type="project" value="UniProtKB-UniRule"/>
</dbReference>
<evidence type="ECO:0000256" key="9">
    <source>
        <dbReference type="ARBA" id="ARBA00022723"/>
    </source>
</evidence>
<comment type="cofactor">
    <cofactor evidence="1 17">
        <name>FMN</name>
        <dbReference type="ChEBI" id="CHEBI:58210"/>
    </cofactor>
</comment>
<evidence type="ECO:0000256" key="6">
    <source>
        <dbReference type="ARBA" id="ARBA00022630"/>
    </source>
</evidence>
<proteinExistence type="inferred from homology"/>
<keyword evidence="6 17" id="KW-0285">Flavoprotein</keyword>
<keyword evidence="19" id="KW-0560">Oxidoreductase</keyword>
<evidence type="ECO:0000256" key="12">
    <source>
        <dbReference type="ARBA" id="ARBA00023014"/>
    </source>
</evidence>
<evidence type="ECO:0000256" key="11">
    <source>
        <dbReference type="ARBA" id="ARBA00023004"/>
    </source>
</evidence>
<dbReference type="AlphaFoldDB" id="A0AAJ5PUU6"/>
<dbReference type="GO" id="GO:0051539">
    <property type="term" value="F:4 iron, 4 sulfur cluster binding"/>
    <property type="evidence" value="ECO:0007669"/>
    <property type="project" value="UniProtKB-UniRule"/>
</dbReference>
<keyword evidence="5 17" id="KW-0004">4Fe-4S</keyword>
<dbReference type="InterPro" id="IPR037207">
    <property type="entry name" value="Nuop51_4Fe4S-bd_sf"/>
</dbReference>
<dbReference type="Pfam" id="PF10589">
    <property type="entry name" value="NADH_4Fe-4S"/>
    <property type="match status" value="1"/>
</dbReference>
<evidence type="ECO:0000256" key="13">
    <source>
        <dbReference type="ARBA" id="ARBA00023027"/>
    </source>
</evidence>
<dbReference type="SUPFAM" id="SSF140490">
    <property type="entry name" value="Nqo1C-terminal domain-like"/>
    <property type="match status" value="1"/>
</dbReference>
<keyword evidence="13 17" id="KW-0520">NAD</keyword>
<dbReference type="Proteomes" id="UP001163440">
    <property type="component" value="Chromosome"/>
</dbReference>
<comment type="catalytic activity">
    <reaction evidence="16 17">
        <text>a quinone + NADH + 5 H(+)(in) = a quinol + NAD(+) + 4 H(+)(out)</text>
        <dbReference type="Rhea" id="RHEA:57888"/>
        <dbReference type="ChEBI" id="CHEBI:15378"/>
        <dbReference type="ChEBI" id="CHEBI:24646"/>
        <dbReference type="ChEBI" id="CHEBI:57540"/>
        <dbReference type="ChEBI" id="CHEBI:57945"/>
        <dbReference type="ChEBI" id="CHEBI:132124"/>
    </reaction>
</comment>
<dbReference type="PROSITE" id="PS00644">
    <property type="entry name" value="COMPLEX1_51K_1"/>
    <property type="match status" value="1"/>
</dbReference>
<dbReference type="Gene3D" id="1.20.1440.230">
    <property type="entry name" value="NADH-ubiquinone oxidoreductase 51kDa subunit, iron-sulphur binding domain"/>
    <property type="match status" value="1"/>
</dbReference>
<feature type="domain" description="NADH-ubiquinone oxidoreductase 51kDa subunit iron-sulphur binding" evidence="18">
    <location>
        <begin position="337"/>
        <end position="382"/>
    </location>
</feature>
<evidence type="ECO:0000256" key="10">
    <source>
        <dbReference type="ARBA" id="ARBA00022967"/>
    </source>
</evidence>
<comment type="similarity">
    <text evidence="3 17">Belongs to the complex I 51 kDa subunit family.</text>
</comment>
<accession>A0AAJ5PUU6</accession>
<dbReference type="FunFam" id="3.10.20.600:FF:000002">
    <property type="entry name" value="NADH-quinone oxidoreductase subunit F"/>
    <property type="match status" value="1"/>
</dbReference>
<keyword evidence="12 17" id="KW-0411">Iron-sulfur</keyword>
<dbReference type="EMBL" id="CP113406">
    <property type="protein sequence ID" value="WAI19106.1"/>
    <property type="molecule type" value="Genomic_DNA"/>
</dbReference>
<dbReference type="SUPFAM" id="SSF142019">
    <property type="entry name" value="Nqo1 FMN-binding domain-like"/>
    <property type="match status" value="1"/>
</dbReference>
<evidence type="ECO:0000256" key="8">
    <source>
        <dbReference type="ARBA" id="ARBA00022719"/>
    </source>
</evidence>
<evidence type="ECO:0000259" key="18">
    <source>
        <dbReference type="SMART" id="SM00928"/>
    </source>
</evidence>
<dbReference type="InterPro" id="IPR001949">
    <property type="entry name" value="NADH-UbQ_OxRdtase_51kDa_CS"/>
</dbReference>
<dbReference type="PANTHER" id="PTHR43578">
    <property type="entry name" value="NADH-QUINONE OXIDOREDUCTASE SUBUNIT F"/>
    <property type="match status" value="1"/>
</dbReference>
<dbReference type="PANTHER" id="PTHR43578:SF3">
    <property type="entry name" value="NADH-QUINONE OXIDOREDUCTASE SUBUNIT F"/>
    <property type="match status" value="1"/>
</dbReference>
<evidence type="ECO:0000256" key="14">
    <source>
        <dbReference type="ARBA" id="ARBA00025189"/>
    </source>
</evidence>
<dbReference type="InterPro" id="IPR011538">
    <property type="entry name" value="Nuo51_FMN-bd"/>
</dbReference>
<comment type="function">
    <text evidence="14">NDH-1 shuttles electrons from NADH, via FMN and iron-sulfur (Fe-S) centers, to quinones in the respiratory chain. Couples the redox reaction to proton translocation (for every two electrons transferred, four hydrogen ions are translocated across the cytoplasmic membrane), and thus conserves the redox energy in a proton gradient.</text>
</comment>
<dbReference type="GO" id="GO:0016491">
    <property type="term" value="F:oxidoreductase activity"/>
    <property type="evidence" value="ECO:0007669"/>
    <property type="project" value="UniProtKB-KW"/>
</dbReference>
<comment type="cofactor">
    <cofactor evidence="2 17">
        <name>[4Fe-4S] cluster</name>
        <dbReference type="ChEBI" id="CHEBI:49883"/>
    </cofactor>
</comment>
<evidence type="ECO:0000256" key="7">
    <source>
        <dbReference type="ARBA" id="ARBA00022643"/>
    </source>
</evidence>
<gene>
    <name evidence="19" type="primary">nuoF</name>
    <name evidence="19" type="ORF">OW720_00815</name>
</gene>
<dbReference type="FunFam" id="1.20.1440.230:FF:000002">
    <property type="entry name" value="NADH-quinone oxidoreductase subunit F"/>
    <property type="match status" value="1"/>
</dbReference>
<keyword evidence="11 17" id="KW-0408">Iron</keyword>
<dbReference type="SMART" id="SM00928">
    <property type="entry name" value="NADH_4Fe-4S"/>
    <property type="match status" value="1"/>
</dbReference>
<evidence type="ECO:0000256" key="17">
    <source>
        <dbReference type="RuleBase" id="RU364066"/>
    </source>
</evidence>
<dbReference type="EC" id="7.1.1.-" evidence="17"/>
<evidence type="ECO:0000313" key="19">
    <source>
        <dbReference type="EMBL" id="WAI19106.1"/>
    </source>
</evidence>
<keyword evidence="8 17" id="KW-0874">Quinone</keyword>
<dbReference type="InterPro" id="IPR011537">
    <property type="entry name" value="NADH-UbQ_OxRdtase_suF"/>
</dbReference>
<dbReference type="GO" id="GO:0008137">
    <property type="term" value="F:NADH dehydrogenase (ubiquinone) activity"/>
    <property type="evidence" value="ECO:0007669"/>
    <property type="project" value="InterPro"/>
</dbReference>
<dbReference type="SUPFAM" id="SSF142984">
    <property type="entry name" value="Nqo1 middle domain-like"/>
    <property type="match status" value="1"/>
</dbReference>
<dbReference type="GO" id="GO:0048038">
    <property type="term" value="F:quinone binding"/>
    <property type="evidence" value="ECO:0007669"/>
    <property type="project" value="UniProtKB-KW"/>
</dbReference>
<dbReference type="Pfam" id="PF01512">
    <property type="entry name" value="Complex1_51K"/>
    <property type="match status" value="1"/>
</dbReference>
<dbReference type="GO" id="GO:0046872">
    <property type="term" value="F:metal ion binding"/>
    <property type="evidence" value="ECO:0007669"/>
    <property type="project" value="UniProtKB-KW"/>
</dbReference>
<dbReference type="GO" id="GO:0010181">
    <property type="term" value="F:FMN binding"/>
    <property type="evidence" value="ECO:0007669"/>
    <property type="project" value="InterPro"/>
</dbReference>
<dbReference type="NCBIfam" id="NF010120">
    <property type="entry name" value="PRK13596.1"/>
    <property type="match status" value="1"/>
</dbReference>
<dbReference type="Gene3D" id="3.10.20.600">
    <property type="match status" value="1"/>
</dbReference>
<evidence type="ECO:0000256" key="15">
    <source>
        <dbReference type="ARBA" id="ARBA00026021"/>
    </source>
</evidence>
<dbReference type="FunFam" id="3.40.50.11540:FF:000001">
    <property type="entry name" value="NADH dehydrogenase [ubiquinone] flavoprotein 1, mitochondrial"/>
    <property type="match status" value="1"/>
</dbReference>
<keyword evidence="9 17" id="KW-0479">Metal-binding</keyword>
<dbReference type="PROSITE" id="PS00645">
    <property type="entry name" value="COMPLEX1_51K_2"/>
    <property type="match status" value="1"/>
</dbReference>
<dbReference type="InterPro" id="IPR019575">
    <property type="entry name" value="Nuop51_4Fe4S-bd"/>
</dbReference>
<evidence type="ECO:0000256" key="16">
    <source>
        <dbReference type="ARBA" id="ARBA00047712"/>
    </source>
</evidence>
<evidence type="ECO:0000313" key="20">
    <source>
        <dbReference type="Proteomes" id="UP001163440"/>
    </source>
</evidence>
<protein>
    <recommendedName>
        <fullName evidence="4 17">NADH-quinone oxidoreductase subunit F</fullName>
        <ecNumber evidence="17">7.1.1.-</ecNumber>
    </recommendedName>
</protein>
<reference evidence="19" key="1">
    <citation type="submission" date="2022-11" db="EMBL/GenBank/DDBJ databases">
        <title>The whole genome sequencing of pests is an important tool to study the evolution of the plant-insect interaction and insecticide resistance.</title>
        <authorList>
            <person name="Kananovich Y."/>
        </authorList>
    </citation>
    <scope>NUCLEOTIDE SEQUENCE</scope>
    <source>
        <strain evidence="19">BSU_Bre_2018</strain>
    </source>
</reference>
<evidence type="ECO:0000256" key="2">
    <source>
        <dbReference type="ARBA" id="ARBA00001966"/>
    </source>
</evidence>
<evidence type="ECO:0000256" key="4">
    <source>
        <dbReference type="ARBA" id="ARBA00019901"/>
    </source>
</evidence>
<organism evidence="19 20">
    <name type="scientific">Buchnera aphidicola</name>
    <name type="common">Brevicoryne brassicae</name>
    <dbReference type="NCBI Taxonomy" id="911343"/>
    <lineage>
        <taxon>Bacteria</taxon>
        <taxon>Pseudomonadati</taxon>
        <taxon>Pseudomonadota</taxon>
        <taxon>Gammaproteobacteria</taxon>
        <taxon>Enterobacterales</taxon>
        <taxon>Erwiniaceae</taxon>
        <taxon>Buchnera</taxon>
    </lineage>
</organism>
<dbReference type="Gene3D" id="3.40.50.11540">
    <property type="entry name" value="NADH-ubiquinone oxidoreductase 51kDa subunit"/>
    <property type="match status" value="1"/>
</dbReference>
<dbReference type="NCBIfam" id="TIGR01959">
    <property type="entry name" value="nuoF_fam"/>
    <property type="match status" value="1"/>
</dbReference>
<dbReference type="NCBIfam" id="NF008436">
    <property type="entry name" value="PRK11278.1"/>
    <property type="match status" value="1"/>
</dbReference>
<keyword evidence="10" id="KW-1278">Translocase</keyword>
<dbReference type="InterPro" id="IPR037225">
    <property type="entry name" value="Nuo51_FMN-bd_sf"/>
</dbReference>
<evidence type="ECO:0000256" key="1">
    <source>
        <dbReference type="ARBA" id="ARBA00001917"/>
    </source>
</evidence>
<comment type="subunit">
    <text evidence="15">Composed of 13 different subunits. Subunits NuoCD, E, F, and G constitute the peripheral sector of the complex.</text>
</comment>